<evidence type="ECO:0000313" key="12">
    <source>
        <dbReference type="Proteomes" id="UP000007934"/>
    </source>
</evidence>
<dbReference type="EMBL" id="FQ670179">
    <property type="protein sequence ID" value="CBY82669.1"/>
    <property type="molecule type" value="Genomic_DNA"/>
</dbReference>
<evidence type="ECO:0000256" key="2">
    <source>
        <dbReference type="ARBA" id="ARBA00022448"/>
    </source>
</evidence>
<proteinExistence type="predicted"/>
<evidence type="ECO:0000256" key="4">
    <source>
        <dbReference type="ARBA" id="ARBA00022538"/>
    </source>
</evidence>
<dbReference type="InterPro" id="IPR004772">
    <property type="entry name" value="TrkH"/>
</dbReference>
<dbReference type="InterPro" id="IPR003445">
    <property type="entry name" value="Cat_transpt"/>
</dbReference>
<evidence type="ECO:0000256" key="8">
    <source>
        <dbReference type="ARBA" id="ARBA00023065"/>
    </source>
</evidence>
<accession>E7AAE7</accession>
<keyword evidence="8" id="KW-0406">Ion transport</keyword>
<organism evidence="11 12">
    <name type="scientific">Helicobacter felis (strain ATCC 49179 / CCUG 28539 / NCTC 12436 / CS1)</name>
    <dbReference type="NCBI Taxonomy" id="936155"/>
    <lineage>
        <taxon>Bacteria</taxon>
        <taxon>Pseudomonadati</taxon>
        <taxon>Campylobacterota</taxon>
        <taxon>Epsilonproteobacteria</taxon>
        <taxon>Campylobacterales</taxon>
        <taxon>Helicobacteraceae</taxon>
        <taxon>Helicobacter</taxon>
    </lineage>
</organism>
<keyword evidence="5 10" id="KW-0812">Transmembrane</keyword>
<feature type="transmembrane region" description="Helical" evidence="10">
    <location>
        <begin position="180"/>
        <end position="198"/>
    </location>
</feature>
<dbReference type="Proteomes" id="UP000007934">
    <property type="component" value="Chromosome"/>
</dbReference>
<evidence type="ECO:0000256" key="1">
    <source>
        <dbReference type="ARBA" id="ARBA00004651"/>
    </source>
</evidence>
<dbReference type="KEGG" id="hfe:HFELIS_05850"/>
<evidence type="ECO:0000256" key="6">
    <source>
        <dbReference type="ARBA" id="ARBA00022958"/>
    </source>
</evidence>
<dbReference type="RefSeq" id="WP_013469038.1">
    <property type="nucleotide sequence ID" value="NC_014810.2"/>
</dbReference>
<feature type="transmembrane region" description="Helical" evidence="10">
    <location>
        <begin position="66"/>
        <end position="90"/>
    </location>
</feature>
<dbReference type="OrthoDB" id="9810952at2"/>
<evidence type="ECO:0000256" key="10">
    <source>
        <dbReference type="SAM" id="Phobius"/>
    </source>
</evidence>
<keyword evidence="12" id="KW-1185">Reference proteome</keyword>
<evidence type="ECO:0000256" key="3">
    <source>
        <dbReference type="ARBA" id="ARBA00022475"/>
    </source>
</evidence>
<feature type="transmembrane region" description="Helical" evidence="10">
    <location>
        <begin position="121"/>
        <end position="141"/>
    </location>
</feature>
<dbReference type="PANTHER" id="PTHR32024:SF1">
    <property type="entry name" value="KTR SYSTEM POTASSIUM UPTAKE PROTEIN B"/>
    <property type="match status" value="1"/>
</dbReference>
<name>E7AAE7_HELFC</name>
<evidence type="ECO:0000256" key="5">
    <source>
        <dbReference type="ARBA" id="ARBA00022692"/>
    </source>
</evidence>
<evidence type="ECO:0000256" key="7">
    <source>
        <dbReference type="ARBA" id="ARBA00022989"/>
    </source>
</evidence>
<keyword evidence="7 10" id="KW-1133">Transmembrane helix</keyword>
<dbReference type="Pfam" id="PF02386">
    <property type="entry name" value="TrkH"/>
    <property type="match status" value="1"/>
</dbReference>
<feature type="transmembrane region" description="Helical" evidence="10">
    <location>
        <begin position="287"/>
        <end position="318"/>
    </location>
</feature>
<evidence type="ECO:0000313" key="11">
    <source>
        <dbReference type="EMBL" id="CBY82669.1"/>
    </source>
</evidence>
<evidence type="ECO:0000256" key="9">
    <source>
        <dbReference type="ARBA" id="ARBA00023136"/>
    </source>
</evidence>
<dbReference type="eggNOG" id="COG0168">
    <property type="taxonomic scope" value="Bacteria"/>
</dbReference>
<dbReference type="HOGENOM" id="CLU_026429_0_1_7"/>
<dbReference type="GeneID" id="36133860"/>
<feature type="transmembrane region" description="Helical" evidence="10">
    <location>
        <begin position="6"/>
        <end position="23"/>
    </location>
</feature>
<gene>
    <name evidence="11" type="primary">ktrB</name>
    <name evidence="11" type="ordered locus">Hfelis_05850</name>
</gene>
<sequence>MNKTFSTIVISYVLLALLGAFLLSLEPMRTKAIPFLDLFFTTASSVCLTGLITANPASDFSIYGQIVILTLIQAGGFGYMGLAGLLFLFIGKKVDFKNRMLLKESLDYPNMQGIIRYLKQILFFTLAIESVGALILTLHFLSHMPWHRALWAGVFHAVSAFNNAGFSIFESNLSDYRDDIVVNLTICALIILGGLGFLALRECYSYRHSPRLSVHTRIVLIATVVCLVVGVAVLLIFEWDNPKSVGHLDWPHKILSTFFISVNLRTAGFNSIDMAGLHDQSLFFSSLLMVIGAAPGSTAGGIKITTVTVLLFYAYCTLKDREVVLFQRTIPASIVKKSFLIGIIATFYIVFSAMILSATDDTQNKHFLPLLFEICSAFGTVGASTGNGGNLSFVATFSNFGKLYIIVLMFMGRVGVLVFSMALVRKGKKSSVRYPEEGVVL</sequence>
<keyword evidence="2" id="KW-0813">Transport</keyword>
<protein>
    <submittedName>
        <fullName evidence="11">K+ uptake protein,TrkH family</fullName>
    </submittedName>
</protein>
<dbReference type="AlphaFoldDB" id="E7AAE7"/>
<keyword evidence="9 10" id="KW-0472">Membrane</keyword>
<dbReference type="PANTHER" id="PTHR32024">
    <property type="entry name" value="TRK SYSTEM POTASSIUM UPTAKE PROTEIN TRKG-RELATED"/>
    <property type="match status" value="1"/>
</dbReference>
<keyword evidence="4" id="KW-0633">Potassium transport</keyword>
<dbReference type="GO" id="GO:0005886">
    <property type="term" value="C:plasma membrane"/>
    <property type="evidence" value="ECO:0007669"/>
    <property type="project" value="UniProtKB-SubCell"/>
</dbReference>
<dbReference type="GO" id="GO:0015379">
    <property type="term" value="F:potassium:chloride symporter activity"/>
    <property type="evidence" value="ECO:0007669"/>
    <property type="project" value="InterPro"/>
</dbReference>
<keyword evidence="3" id="KW-1003">Cell membrane</keyword>
<dbReference type="STRING" id="936155.HFELIS_05850"/>
<keyword evidence="6" id="KW-0630">Potassium</keyword>
<feature type="transmembrane region" description="Helical" evidence="10">
    <location>
        <begin position="403"/>
        <end position="424"/>
    </location>
</feature>
<reference evidence="11 12" key="1">
    <citation type="journal article" date="2011" name="Genome Biol. Evol.">
        <title>Comparative whole genome sequence analysis of the carcinogenic bacterial model pathogen Helicobacter felis.</title>
        <authorList>
            <person name="Arnold I.C."/>
            <person name="Zigova Z."/>
            <person name="Holden M."/>
            <person name="Lawley T.D."/>
            <person name="Rad R."/>
            <person name="Dougan G."/>
            <person name="Falkow S."/>
            <person name="Bentley S.D."/>
            <person name="Muller A."/>
        </authorList>
    </citation>
    <scope>NUCLEOTIDE SEQUENCE [LARGE SCALE GENOMIC DNA]</scope>
    <source>
        <strain evidence="12">ATCC 49179 / CCUG 28539 / NCTC 12436 / CS1</strain>
    </source>
</reference>
<feature type="transmembrane region" description="Helical" evidence="10">
    <location>
        <begin position="35"/>
        <end position="54"/>
    </location>
</feature>
<feature type="transmembrane region" description="Helical" evidence="10">
    <location>
        <begin position="339"/>
        <end position="359"/>
    </location>
</feature>
<feature type="transmembrane region" description="Helical" evidence="10">
    <location>
        <begin position="218"/>
        <end position="237"/>
    </location>
</feature>
<comment type="subcellular location">
    <subcellularLocation>
        <location evidence="1">Cell membrane</location>
        <topology evidence="1">Multi-pass membrane protein</topology>
    </subcellularLocation>
</comment>
<dbReference type="NCBIfam" id="TIGR00933">
    <property type="entry name" value="2a38"/>
    <property type="match status" value="1"/>
</dbReference>